<dbReference type="Proteomes" id="UP001358586">
    <property type="component" value="Chromosome 3"/>
</dbReference>
<sequence length="127" mass="14249">MVRTRRKPYLLSLEASSRQLCQKRERRSPQYIFQGTDISYILHPHVDINVDTNVKPDVDACPITDADTDPIINASDNALVIANILGFYDTLRLQVNSVTNIHSIIVLSGWVINETIFSWSGGYIMGG</sequence>
<gene>
    <name evidence="1" type="ORF">PVK06_009490</name>
</gene>
<keyword evidence="2" id="KW-1185">Reference proteome</keyword>
<comment type="caution">
    <text evidence="1">The sequence shown here is derived from an EMBL/GenBank/DDBJ whole genome shotgun (WGS) entry which is preliminary data.</text>
</comment>
<protein>
    <submittedName>
        <fullName evidence="1">Uncharacterized protein</fullName>
    </submittedName>
</protein>
<evidence type="ECO:0000313" key="2">
    <source>
        <dbReference type="Proteomes" id="UP001358586"/>
    </source>
</evidence>
<evidence type="ECO:0000313" key="1">
    <source>
        <dbReference type="EMBL" id="KAK5840587.1"/>
    </source>
</evidence>
<proteinExistence type="predicted"/>
<name>A0ABR0QNU5_GOSAR</name>
<organism evidence="1 2">
    <name type="scientific">Gossypium arboreum</name>
    <name type="common">Tree cotton</name>
    <name type="synonym">Gossypium nanking</name>
    <dbReference type="NCBI Taxonomy" id="29729"/>
    <lineage>
        <taxon>Eukaryota</taxon>
        <taxon>Viridiplantae</taxon>
        <taxon>Streptophyta</taxon>
        <taxon>Embryophyta</taxon>
        <taxon>Tracheophyta</taxon>
        <taxon>Spermatophyta</taxon>
        <taxon>Magnoliopsida</taxon>
        <taxon>eudicotyledons</taxon>
        <taxon>Gunneridae</taxon>
        <taxon>Pentapetalae</taxon>
        <taxon>rosids</taxon>
        <taxon>malvids</taxon>
        <taxon>Malvales</taxon>
        <taxon>Malvaceae</taxon>
        <taxon>Malvoideae</taxon>
        <taxon>Gossypium</taxon>
    </lineage>
</organism>
<accession>A0ABR0QNU5</accession>
<reference evidence="1 2" key="1">
    <citation type="submission" date="2023-03" db="EMBL/GenBank/DDBJ databases">
        <title>WGS of Gossypium arboreum.</title>
        <authorList>
            <person name="Yu D."/>
        </authorList>
    </citation>
    <scope>NUCLEOTIDE SEQUENCE [LARGE SCALE GENOMIC DNA]</scope>
    <source>
        <tissue evidence="1">Leaf</tissue>
    </source>
</reference>
<dbReference type="EMBL" id="JARKNE010000003">
    <property type="protein sequence ID" value="KAK5840587.1"/>
    <property type="molecule type" value="Genomic_DNA"/>
</dbReference>